<accession>A0A9X3LL40</accession>
<organism evidence="7 8">
    <name type="scientific">Corynebacterium evansiae</name>
    <dbReference type="NCBI Taxonomy" id="2913499"/>
    <lineage>
        <taxon>Bacteria</taxon>
        <taxon>Bacillati</taxon>
        <taxon>Actinomycetota</taxon>
        <taxon>Actinomycetes</taxon>
        <taxon>Mycobacteriales</taxon>
        <taxon>Corynebacteriaceae</taxon>
        <taxon>Corynebacterium</taxon>
    </lineage>
</organism>
<evidence type="ECO:0000313" key="7">
    <source>
        <dbReference type="EMBL" id="MCZ9289952.1"/>
    </source>
</evidence>
<dbReference type="Pfam" id="PF13515">
    <property type="entry name" value="FUSC_2"/>
    <property type="match status" value="1"/>
</dbReference>
<protein>
    <submittedName>
        <fullName evidence="7">FUSC family protein</fullName>
    </submittedName>
</protein>
<evidence type="ECO:0000256" key="1">
    <source>
        <dbReference type="ARBA" id="ARBA00004141"/>
    </source>
</evidence>
<keyword evidence="2 5" id="KW-0812">Transmembrane</keyword>
<evidence type="ECO:0000256" key="3">
    <source>
        <dbReference type="ARBA" id="ARBA00022989"/>
    </source>
</evidence>
<comment type="caution">
    <text evidence="7">The sequence shown here is derived from an EMBL/GenBank/DDBJ whole genome shotgun (WGS) entry which is preliminary data.</text>
</comment>
<keyword evidence="4 5" id="KW-0472">Membrane</keyword>
<dbReference type="RefSeq" id="WP_269944607.1">
    <property type="nucleotide sequence ID" value="NZ_JAKMUT010000005.1"/>
</dbReference>
<name>A0A9X3LL40_9CORY</name>
<proteinExistence type="predicted"/>
<feature type="domain" description="Integral membrane bound transporter" evidence="6">
    <location>
        <begin position="62"/>
        <end position="184"/>
    </location>
</feature>
<reference evidence="7" key="1">
    <citation type="submission" date="2022-02" db="EMBL/GenBank/DDBJ databases">
        <title>Corynebacterium sp. from urogenital microbiome.</title>
        <authorList>
            <person name="Cappelli E.A."/>
            <person name="Ribeiro T.G."/>
            <person name="Peixe L."/>
        </authorList>
    </citation>
    <scope>NUCLEOTIDE SEQUENCE</scope>
    <source>
        <strain evidence="7">C8Ua_174</strain>
    </source>
</reference>
<dbReference type="Proteomes" id="UP001146469">
    <property type="component" value="Unassembled WGS sequence"/>
</dbReference>
<sequence>MAEPQPRPRTAKEMWGEPANRLRPGVRAAARNLRRIAPVQGAIRVREGIVFAIQCAIGAGLALLIAEQIFDHQQAFFAPIAAVLSLGVSAGKRLRRGFELVLGASVGVGIGDLVISNIGSGYWQVSVVVLFAILVATFVDKSVSVAFQAASSAVLVATILPPGSSGSWDRMIDALIGGVIGILVLALVPNSPLRPARREVSTLISKASLVLDDVAQGMEERDAAKITKALEIARGTQTYVNALLTNVGGGSEVVAVSPIYWTARRHAKSMNRILVPVDNVMRNTRVLARRAEIMMLDEIEPPEEMIELMRGISNELGQLGALFAEGGTRGTRDEAVEIPEIVRALQKLAAEADLAIADGTGLSGTVVLAQCRSIIVDALQVCGYSRESAMAFLRPTVDRPWQPPEVWDDLEE</sequence>
<evidence type="ECO:0000256" key="4">
    <source>
        <dbReference type="ARBA" id="ARBA00023136"/>
    </source>
</evidence>
<dbReference type="InterPro" id="IPR049453">
    <property type="entry name" value="Memb_transporter_dom"/>
</dbReference>
<feature type="transmembrane region" description="Helical" evidence="5">
    <location>
        <begin position="97"/>
        <end position="115"/>
    </location>
</feature>
<dbReference type="EMBL" id="JAKMUT010000005">
    <property type="protein sequence ID" value="MCZ9289952.1"/>
    <property type="molecule type" value="Genomic_DNA"/>
</dbReference>
<gene>
    <name evidence="7" type="ORF">L8V00_07020</name>
</gene>
<comment type="subcellular location">
    <subcellularLocation>
        <location evidence="1">Membrane</location>
        <topology evidence="1">Multi-pass membrane protein</topology>
    </subcellularLocation>
</comment>
<feature type="transmembrane region" description="Helical" evidence="5">
    <location>
        <begin position="121"/>
        <end position="139"/>
    </location>
</feature>
<dbReference type="AlphaFoldDB" id="A0A9X3LL40"/>
<evidence type="ECO:0000313" key="8">
    <source>
        <dbReference type="Proteomes" id="UP001146469"/>
    </source>
</evidence>
<evidence type="ECO:0000256" key="2">
    <source>
        <dbReference type="ARBA" id="ARBA00022692"/>
    </source>
</evidence>
<dbReference type="GO" id="GO:0016020">
    <property type="term" value="C:membrane"/>
    <property type="evidence" value="ECO:0007669"/>
    <property type="project" value="UniProtKB-SubCell"/>
</dbReference>
<keyword evidence="8" id="KW-1185">Reference proteome</keyword>
<feature type="transmembrane region" description="Helical" evidence="5">
    <location>
        <begin position="170"/>
        <end position="188"/>
    </location>
</feature>
<feature type="transmembrane region" description="Helical" evidence="5">
    <location>
        <begin position="72"/>
        <end position="90"/>
    </location>
</feature>
<feature type="transmembrane region" description="Helical" evidence="5">
    <location>
        <begin position="146"/>
        <end position="164"/>
    </location>
</feature>
<feature type="transmembrane region" description="Helical" evidence="5">
    <location>
        <begin position="48"/>
        <end position="66"/>
    </location>
</feature>
<keyword evidence="3 5" id="KW-1133">Transmembrane helix</keyword>
<evidence type="ECO:0000256" key="5">
    <source>
        <dbReference type="SAM" id="Phobius"/>
    </source>
</evidence>
<evidence type="ECO:0000259" key="6">
    <source>
        <dbReference type="Pfam" id="PF13515"/>
    </source>
</evidence>